<keyword evidence="2" id="KW-1185">Reference proteome</keyword>
<dbReference type="Proteomes" id="UP000297245">
    <property type="component" value="Unassembled WGS sequence"/>
</dbReference>
<proteinExistence type="predicted"/>
<reference evidence="1 2" key="1">
    <citation type="journal article" date="2019" name="Nat. Ecol. Evol.">
        <title>Megaphylogeny resolves global patterns of mushroom evolution.</title>
        <authorList>
            <person name="Varga T."/>
            <person name="Krizsan K."/>
            <person name="Foldi C."/>
            <person name="Dima B."/>
            <person name="Sanchez-Garcia M."/>
            <person name="Sanchez-Ramirez S."/>
            <person name="Szollosi G.J."/>
            <person name="Szarkandi J.G."/>
            <person name="Papp V."/>
            <person name="Albert L."/>
            <person name="Andreopoulos W."/>
            <person name="Angelini C."/>
            <person name="Antonin V."/>
            <person name="Barry K.W."/>
            <person name="Bougher N.L."/>
            <person name="Buchanan P."/>
            <person name="Buyck B."/>
            <person name="Bense V."/>
            <person name="Catcheside P."/>
            <person name="Chovatia M."/>
            <person name="Cooper J."/>
            <person name="Damon W."/>
            <person name="Desjardin D."/>
            <person name="Finy P."/>
            <person name="Geml J."/>
            <person name="Haridas S."/>
            <person name="Hughes K."/>
            <person name="Justo A."/>
            <person name="Karasinski D."/>
            <person name="Kautmanova I."/>
            <person name="Kiss B."/>
            <person name="Kocsube S."/>
            <person name="Kotiranta H."/>
            <person name="LaButti K.M."/>
            <person name="Lechner B.E."/>
            <person name="Liimatainen K."/>
            <person name="Lipzen A."/>
            <person name="Lukacs Z."/>
            <person name="Mihaltcheva S."/>
            <person name="Morgado L.N."/>
            <person name="Niskanen T."/>
            <person name="Noordeloos M.E."/>
            <person name="Ohm R.A."/>
            <person name="Ortiz-Santana B."/>
            <person name="Ovrebo C."/>
            <person name="Racz N."/>
            <person name="Riley R."/>
            <person name="Savchenko A."/>
            <person name="Shiryaev A."/>
            <person name="Soop K."/>
            <person name="Spirin V."/>
            <person name="Szebenyi C."/>
            <person name="Tomsovsky M."/>
            <person name="Tulloss R.E."/>
            <person name="Uehling J."/>
            <person name="Grigoriev I.V."/>
            <person name="Vagvolgyi C."/>
            <person name="Papp T."/>
            <person name="Martin F.M."/>
            <person name="Miettinen O."/>
            <person name="Hibbett D.S."/>
            <person name="Nagy L.G."/>
        </authorList>
    </citation>
    <scope>NUCLEOTIDE SEQUENCE [LARGE SCALE GENOMIC DNA]</scope>
    <source>
        <strain evidence="1 2">CBS 962.96</strain>
    </source>
</reference>
<gene>
    <name evidence="1" type="ORF">K435DRAFT_762286</name>
</gene>
<evidence type="ECO:0000313" key="2">
    <source>
        <dbReference type="Proteomes" id="UP000297245"/>
    </source>
</evidence>
<dbReference type="AlphaFoldDB" id="A0A4V4HDN8"/>
<name>A0A4V4HDN8_DENBC</name>
<evidence type="ECO:0000313" key="1">
    <source>
        <dbReference type="EMBL" id="THU87885.1"/>
    </source>
</evidence>
<dbReference type="OrthoDB" id="5424209at2759"/>
<evidence type="ECO:0008006" key="3">
    <source>
        <dbReference type="Google" id="ProtNLM"/>
    </source>
</evidence>
<dbReference type="SUPFAM" id="SSF50494">
    <property type="entry name" value="Trypsin-like serine proteases"/>
    <property type="match status" value="1"/>
</dbReference>
<dbReference type="EMBL" id="ML179431">
    <property type="protein sequence ID" value="THU87885.1"/>
    <property type="molecule type" value="Genomic_DNA"/>
</dbReference>
<organism evidence="1 2">
    <name type="scientific">Dendrothele bispora (strain CBS 962.96)</name>
    <dbReference type="NCBI Taxonomy" id="1314807"/>
    <lineage>
        <taxon>Eukaryota</taxon>
        <taxon>Fungi</taxon>
        <taxon>Dikarya</taxon>
        <taxon>Basidiomycota</taxon>
        <taxon>Agaricomycotina</taxon>
        <taxon>Agaricomycetes</taxon>
        <taxon>Agaricomycetidae</taxon>
        <taxon>Agaricales</taxon>
        <taxon>Agaricales incertae sedis</taxon>
        <taxon>Dendrothele</taxon>
    </lineage>
</organism>
<protein>
    <recommendedName>
        <fullName evidence="3">Peptidase S1 domain-containing protein</fullName>
    </recommendedName>
</protein>
<sequence length="613" mass="67088">MSSDIERLSPHVAAAQETAGLPIVSRVGDFDDDSDITQTKDIPEHISSYPGAFSDFYGLPSCPISVYRTGDEWPVPKGPQAQRVPREARPVCNHPIQDVWTALGTQVYQFLDSNKIFWSTIDLVRFAEKEGEAGPLYLWVGVNPGSLSLEDAKAAAVGCKKILAQFPDIEIAFRESVYTRSAQLLKYDSFDPIADISSPFTGVLGVQIAPKNTPYEGTGALYLCEGGQSNRVFLLTARHVALPPKHYSTNELYQYDDSQPSQEILILGNEAYSDARKYMCTEIEKEEILCDILQRKLAALEKNETKNTTQVEACQVHQVNLRNTKSTITATRKFHSDIDKDWGEEDQRVLGRVVYAPPISGVSVDPPISAAPVDPSTPTALVDPPISAVPVDLPSSAAPVDPPISAVPGDPPISAVPGPKHYVEDWALIEIDRNKVDWNNFKGNVVYLGPTSESSGFTHKMGGRSSFKYPLDSLLQLKGVVQKGEIRQPKELGPDKEECLLVIKNGRKTRTTIGRGSGLESFVREYDDNGNIKSTSMEIAIYPYNYKSGAFSAPGDSGSIVADGLGRIVGLLTGGSGKAEDTDVTYVTPYFWIEEQIKKAFPDSYLYPSQGVD</sequence>
<dbReference type="InterPro" id="IPR009003">
    <property type="entry name" value="Peptidase_S1_PA"/>
</dbReference>
<accession>A0A4V4HDN8</accession>